<sequence length="505" mass="56276">METPPPSPPPLATATAEAPPPPDVQIQSQTPSENPSHCQTENTNKAMVNFKAFVMAIAASNPKRPLTPSLKTLIQNRFTQFFPDSHTPDHPTYAAMIIAALGDLNEEGGSSEESISKFIKNKYDDLPRAHSTFLKLHLWKLCESGEIHVTGEKCYSLGDAITKSSPSENAGGSPKREKLEEKRDGPCTAGMIKEENQPKEQKQSEEEQNDVSEGQTLGQQIEVIEGNGLSLEQQSGVIMEPDKQLKQEIKLPENRSQMAEHQSRVVEGLSWSQIHKQLQQEQEKPHPRKLVIRLRPPIPESATVANVYESFPLDHCHDKEPAETVLHAFIKILSPTNQQCQNEQQQPIKRRRGRPPKPKPEADETSGLLLNSSDQRQKYRARGRPPKCKSSAGQPRQRHRGRPPKLRQEADEATGLSLNSHFQHNPQPQMQQEKNRVLGRTPKCKSSAGGDTEIHKISSNSSIQVGEGHERWTQEFNNSIMDTSQASISEETRSLSATLVPPSDV</sequence>
<keyword evidence="2" id="KW-1185">Reference proteome</keyword>
<proteinExistence type="predicted"/>
<dbReference type="EMBL" id="CM037152">
    <property type="protein sequence ID" value="KAH7835678.1"/>
    <property type="molecule type" value="Genomic_DNA"/>
</dbReference>
<gene>
    <name evidence="1" type="ORF">Vadar_028695</name>
</gene>
<protein>
    <submittedName>
        <fullName evidence="1">Uncharacterized protein</fullName>
    </submittedName>
</protein>
<dbReference type="Proteomes" id="UP000828048">
    <property type="component" value="Chromosome 2"/>
</dbReference>
<name>A0ACB7X4W7_9ERIC</name>
<evidence type="ECO:0000313" key="1">
    <source>
        <dbReference type="EMBL" id="KAH7835678.1"/>
    </source>
</evidence>
<accession>A0ACB7X4W7</accession>
<organism evidence="1 2">
    <name type="scientific">Vaccinium darrowii</name>
    <dbReference type="NCBI Taxonomy" id="229202"/>
    <lineage>
        <taxon>Eukaryota</taxon>
        <taxon>Viridiplantae</taxon>
        <taxon>Streptophyta</taxon>
        <taxon>Embryophyta</taxon>
        <taxon>Tracheophyta</taxon>
        <taxon>Spermatophyta</taxon>
        <taxon>Magnoliopsida</taxon>
        <taxon>eudicotyledons</taxon>
        <taxon>Gunneridae</taxon>
        <taxon>Pentapetalae</taxon>
        <taxon>asterids</taxon>
        <taxon>Ericales</taxon>
        <taxon>Ericaceae</taxon>
        <taxon>Vaccinioideae</taxon>
        <taxon>Vaccinieae</taxon>
        <taxon>Vaccinium</taxon>
    </lineage>
</organism>
<reference evidence="1 2" key="1">
    <citation type="journal article" date="2021" name="Hortic Res">
        <title>High-quality reference genome and annotation aids understanding of berry development for evergreen blueberry (Vaccinium darrowii).</title>
        <authorList>
            <person name="Yu J."/>
            <person name="Hulse-Kemp A.M."/>
            <person name="Babiker E."/>
            <person name="Staton M."/>
        </authorList>
    </citation>
    <scope>NUCLEOTIDE SEQUENCE [LARGE SCALE GENOMIC DNA]</scope>
    <source>
        <strain evidence="2">cv. NJ 8807/NJ 8810</strain>
        <tissue evidence="1">Young leaf</tissue>
    </source>
</reference>
<evidence type="ECO:0000313" key="2">
    <source>
        <dbReference type="Proteomes" id="UP000828048"/>
    </source>
</evidence>
<comment type="caution">
    <text evidence="1">The sequence shown here is derived from an EMBL/GenBank/DDBJ whole genome shotgun (WGS) entry which is preliminary data.</text>
</comment>